<evidence type="ECO:0000256" key="2">
    <source>
        <dbReference type="ARBA" id="ARBA00022723"/>
    </source>
</evidence>
<dbReference type="SUPFAM" id="SSF51338">
    <property type="entry name" value="Composite domain of metallo-dependent hydrolases"/>
    <property type="match status" value="1"/>
</dbReference>
<gene>
    <name evidence="7" type="primary">nagA</name>
    <name evidence="7" type="ORF">HFV08_23285</name>
</gene>
<dbReference type="InterPro" id="IPR032466">
    <property type="entry name" value="Metal_Hydrolase"/>
</dbReference>
<comment type="caution">
    <text evidence="7">The sequence shown here is derived from an EMBL/GenBank/DDBJ whole genome shotgun (WGS) entry which is preliminary data.</text>
</comment>
<dbReference type="PIRSF" id="PIRSF038994">
    <property type="entry name" value="NagA"/>
    <property type="match status" value="1"/>
</dbReference>
<sequence length="387" mass="40175">MGGGRTVTPRRQVIGGGRVVTPEEVLDPGWVVVRDGVIETVTAAPPQAGPEPVTDLAGGWLVPGYVDLHCHGGGGASYTDRDTEQLATAVAAHRRHGTTTTLASLVSGPVPELLAQISRLADLVDDGLLAGIHLEGPFLSADRCGAHDARALRPPDRATVARLLAAGRGGVRMVTLAPELEGATDAIRQLTDAGVIAAIGHTDADEAQIRSAVDAGATVATHLFNQMRPLHHREPGPIGVLLDDERVAVELICDLVLVHPTMVRIAAGYAGPDRTVLVTDAMAAAAHGDGSYLLGSLPVTVHRGRATVDESGALAASTLTMDAAVRNFVRDCRMTVPAAVAAASERPARLLGQPGGIGAIRPGAVSDLVVLDEDLRPQRVMRHGAWI</sequence>
<dbReference type="Proteomes" id="UP000772196">
    <property type="component" value="Unassembled WGS sequence"/>
</dbReference>
<evidence type="ECO:0000256" key="4">
    <source>
        <dbReference type="ARBA" id="ARBA00023277"/>
    </source>
</evidence>
<dbReference type="Pfam" id="PF01979">
    <property type="entry name" value="Amidohydro_1"/>
    <property type="match status" value="1"/>
</dbReference>
<comment type="similarity">
    <text evidence="1 5">Belongs to the metallo-dependent hydrolases superfamily. NagA family.</text>
</comment>
<evidence type="ECO:0000256" key="1">
    <source>
        <dbReference type="ARBA" id="ARBA00010716"/>
    </source>
</evidence>
<evidence type="ECO:0000256" key="5">
    <source>
        <dbReference type="PIRNR" id="PIRNR038994"/>
    </source>
</evidence>
<evidence type="ECO:0000313" key="7">
    <source>
        <dbReference type="EMBL" id="NKI44115.1"/>
    </source>
</evidence>
<dbReference type="NCBIfam" id="TIGR00221">
    <property type="entry name" value="nagA"/>
    <property type="match status" value="1"/>
</dbReference>
<dbReference type="PANTHER" id="PTHR11113:SF14">
    <property type="entry name" value="N-ACETYLGLUCOSAMINE-6-PHOSPHATE DEACETYLASE"/>
    <property type="match status" value="1"/>
</dbReference>
<keyword evidence="8" id="KW-1185">Reference proteome</keyword>
<dbReference type="EMBL" id="JAAWWP010000016">
    <property type="protein sequence ID" value="NKI44115.1"/>
    <property type="molecule type" value="Genomic_DNA"/>
</dbReference>
<name>A0ABX1HA28_9ACTN</name>
<proteinExistence type="inferred from homology"/>
<dbReference type="InterPro" id="IPR003764">
    <property type="entry name" value="GlcNAc_6-P_deAcase"/>
</dbReference>
<dbReference type="EC" id="3.5.1.25" evidence="7"/>
<accession>A0ABX1HA28</accession>
<keyword evidence="4 5" id="KW-0119">Carbohydrate metabolism</keyword>
<protein>
    <submittedName>
        <fullName evidence="7">N-acetylglucosamine-6-phosphate deacetylase</fullName>
        <ecNumber evidence="7">3.5.1.25</ecNumber>
    </submittedName>
</protein>
<keyword evidence="2" id="KW-0479">Metal-binding</keyword>
<dbReference type="SUPFAM" id="SSF51556">
    <property type="entry name" value="Metallo-dependent hydrolases"/>
    <property type="match status" value="1"/>
</dbReference>
<dbReference type="PANTHER" id="PTHR11113">
    <property type="entry name" value="N-ACETYLGLUCOSAMINE-6-PHOSPHATE DEACETYLASE"/>
    <property type="match status" value="1"/>
</dbReference>
<evidence type="ECO:0000256" key="3">
    <source>
        <dbReference type="ARBA" id="ARBA00022801"/>
    </source>
</evidence>
<dbReference type="InterPro" id="IPR006680">
    <property type="entry name" value="Amidohydro-rel"/>
</dbReference>
<organism evidence="7 8">
    <name type="scientific">Streptomyces physcomitrii</name>
    <dbReference type="NCBI Taxonomy" id="2724184"/>
    <lineage>
        <taxon>Bacteria</taxon>
        <taxon>Bacillati</taxon>
        <taxon>Actinomycetota</taxon>
        <taxon>Actinomycetes</taxon>
        <taxon>Kitasatosporales</taxon>
        <taxon>Streptomycetaceae</taxon>
        <taxon>Streptomyces</taxon>
    </lineage>
</organism>
<dbReference type="Gene3D" id="2.30.40.10">
    <property type="entry name" value="Urease, subunit C, domain 1"/>
    <property type="match status" value="1"/>
</dbReference>
<keyword evidence="3 5" id="KW-0378">Hydrolase</keyword>
<reference evidence="7 8" key="1">
    <citation type="submission" date="2020-04" db="EMBL/GenBank/DDBJ databases">
        <title>Phylogenetic Diversity and Antibacterial Activity against Ralstonia solanacearum of Endophytic Actinomycete Isolated from Moss.</title>
        <authorList>
            <person name="Zhuang X."/>
        </authorList>
    </citation>
    <scope>NUCLEOTIDE SEQUENCE [LARGE SCALE GENOMIC DNA]</scope>
    <source>
        <strain evidence="7 8">LD120</strain>
    </source>
</reference>
<dbReference type="InterPro" id="IPR011059">
    <property type="entry name" value="Metal-dep_hydrolase_composite"/>
</dbReference>
<evidence type="ECO:0000313" key="8">
    <source>
        <dbReference type="Proteomes" id="UP000772196"/>
    </source>
</evidence>
<dbReference type="Gene3D" id="3.20.20.140">
    <property type="entry name" value="Metal-dependent hydrolases"/>
    <property type="match status" value="1"/>
</dbReference>
<dbReference type="GO" id="GO:0008448">
    <property type="term" value="F:N-acetylglucosamine-6-phosphate deacetylase activity"/>
    <property type="evidence" value="ECO:0007669"/>
    <property type="project" value="UniProtKB-EC"/>
</dbReference>
<dbReference type="CDD" id="cd00854">
    <property type="entry name" value="NagA"/>
    <property type="match status" value="1"/>
</dbReference>
<evidence type="ECO:0000259" key="6">
    <source>
        <dbReference type="Pfam" id="PF01979"/>
    </source>
</evidence>
<feature type="domain" description="Amidohydrolase-related" evidence="6">
    <location>
        <begin position="61"/>
        <end position="384"/>
    </location>
</feature>